<dbReference type="Proteomes" id="UP000039865">
    <property type="component" value="Unassembled WGS sequence"/>
</dbReference>
<keyword evidence="1" id="KW-0175">Coiled coil</keyword>
<organism evidence="2 3">
    <name type="scientific">Stylonychia lemnae</name>
    <name type="common">Ciliate</name>
    <dbReference type="NCBI Taxonomy" id="5949"/>
    <lineage>
        <taxon>Eukaryota</taxon>
        <taxon>Sar</taxon>
        <taxon>Alveolata</taxon>
        <taxon>Ciliophora</taxon>
        <taxon>Intramacronucleata</taxon>
        <taxon>Spirotrichea</taxon>
        <taxon>Stichotrichia</taxon>
        <taxon>Sporadotrichida</taxon>
        <taxon>Oxytrichidae</taxon>
        <taxon>Stylonychinae</taxon>
        <taxon>Stylonychia</taxon>
    </lineage>
</organism>
<gene>
    <name evidence="2" type="primary">Contig4066.g4347</name>
    <name evidence="2" type="ORF">STYLEM_16860</name>
</gene>
<dbReference type="EMBL" id="CCKQ01015901">
    <property type="protein sequence ID" value="CDW87748.1"/>
    <property type="molecule type" value="Genomic_DNA"/>
</dbReference>
<feature type="coiled-coil region" evidence="1">
    <location>
        <begin position="128"/>
        <end position="163"/>
    </location>
</feature>
<protein>
    <submittedName>
        <fullName evidence="2">Uncharacterized protein</fullName>
    </submittedName>
</protein>
<evidence type="ECO:0000313" key="2">
    <source>
        <dbReference type="EMBL" id="CDW87748.1"/>
    </source>
</evidence>
<keyword evidence="3" id="KW-1185">Reference proteome</keyword>
<reference evidence="2 3" key="1">
    <citation type="submission" date="2014-06" db="EMBL/GenBank/DDBJ databases">
        <authorList>
            <person name="Swart Estienne"/>
        </authorList>
    </citation>
    <scope>NUCLEOTIDE SEQUENCE [LARGE SCALE GENOMIC DNA]</scope>
    <source>
        <strain evidence="2 3">130c</strain>
    </source>
</reference>
<accession>A0A078B2N4</accession>
<name>A0A078B2N4_STYLE</name>
<proteinExistence type="predicted"/>
<dbReference type="InParanoid" id="A0A078B2N4"/>
<feature type="coiled-coil region" evidence="1">
    <location>
        <begin position="188"/>
        <end position="318"/>
    </location>
</feature>
<sequence>MKFENIIVRRNQDYQHQVLFSKQTFQKQWIILQILKIPKRKCSDETSPRSHIDESDEDYIMRKPLSSFIDEFQEIEMDKMSVRLQLPVEKNEYKLNVNKDNYSQASNSFRGNHNKSVNEKYIFHLLQIAIKEKLIKKLINLLARQETEVEQQYQRRIREQKKKDDEERFKKMLFYQPSGQAGSNDPEKQALMEQLKKLEEENAKIKEQIEVFQDNNDNLQHMSEDCISVAERFREEAEQCRLDIKYMRDELDIQKQLEEERIQNQEQRHREELQAISNKIAQMRVDFDKEILIKDALIKKIEAKKDEYKTQLKQAIAIMRIPRLMNQAEKMLNFDRIEITQLSPKKSPERQNEKIDKTSEVSKYTKLIQSRASRNQSGWKPKIQTSNNFLLSPKAKSLKSRRTYSRNNNNTAFSNVQIQQLLTNYLTQNSSFDVLSPEINRFNNGTLQSFNYQQADKFNQVRPQSTYFNRTTLATDKKDILQSINANKMSFQPSRSTLLSKHKGQVSRAQSRYRNQIVNGNQNMLLQDSPYESINDLSAHLLSDSHMITQPVGLSQTTILQRRSKLKNESLRINKDSNISSSQFDPSVQKLY</sequence>
<dbReference type="AlphaFoldDB" id="A0A078B2N4"/>
<evidence type="ECO:0000313" key="3">
    <source>
        <dbReference type="Proteomes" id="UP000039865"/>
    </source>
</evidence>
<evidence type="ECO:0000256" key="1">
    <source>
        <dbReference type="SAM" id="Coils"/>
    </source>
</evidence>